<evidence type="ECO:0000256" key="1">
    <source>
        <dbReference type="SAM" id="MobiDB-lite"/>
    </source>
</evidence>
<name>A0ABN2JZY3_9MICO</name>
<comment type="caution">
    <text evidence="2">The sequence shown here is derived from an EMBL/GenBank/DDBJ whole genome shotgun (WGS) entry which is preliminary data.</text>
</comment>
<accession>A0ABN2JZY3</accession>
<evidence type="ECO:0000313" key="3">
    <source>
        <dbReference type="Proteomes" id="UP001501475"/>
    </source>
</evidence>
<protein>
    <submittedName>
        <fullName evidence="2">Uncharacterized protein</fullName>
    </submittedName>
</protein>
<proteinExistence type="predicted"/>
<keyword evidence="3" id="KW-1185">Reference proteome</keyword>
<feature type="region of interest" description="Disordered" evidence="1">
    <location>
        <begin position="1"/>
        <end position="28"/>
    </location>
</feature>
<evidence type="ECO:0000313" key="2">
    <source>
        <dbReference type="EMBL" id="GAA1745110.1"/>
    </source>
</evidence>
<dbReference type="Proteomes" id="UP001501475">
    <property type="component" value="Unassembled WGS sequence"/>
</dbReference>
<gene>
    <name evidence="2" type="ORF">GCM10009810_02290</name>
</gene>
<reference evidence="2 3" key="1">
    <citation type="journal article" date="2019" name="Int. J. Syst. Evol. Microbiol.">
        <title>The Global Catalogue of Microorganisms (GCM) 10K type strain sequencing project: providing services to taxonomists for standard genome sequencing and annotation.</title>
        <authorList>
            <consortium name="The Broad Institute Genomics Platform"/>
            <consortium name="The Broad Institute Genome Sequencing Center for Infectious Disease"/>
            <person name="Wu L."/>
            <person name="Ma J."/>
        </authorList>
    </citation>
    <scope>NUCLEOTIDE SEQUENCE [LARGE SCALE GENOMIC DNA]</scope>
    <source>
        <strain evidence="2 3">JCM 15591</strain>
    </source>
</reference>
<sequence length="68" mass="7320">MLWCEPSLASARRPQHRRPGSDRHPALAGQLGRDWSDIDAEFDAALDVVLRGVDAQARAARVPGVGSS</sequence>
<organism evidence="2 3">
    <name type="scientific">Nostocoides vanveenii</name>
    <dbReference type="NCBI Taxonomy" id="330835"/>
    <lineage>
        <taxon>Bacteria</taxon>
        <taxon>Bacillati</taxon>
        <taxon>Actinomycetota</taxon>
        <taxon>Actinomycetes</taxon>
        <taxon>Micrococcales</taxon>
        <taxon>Intrasporangiaceae</taxon>
        <taxon>Nostocoides</taxon>
    </lineage>
</organism>
<dbReference type="EMBL" id="BAAAPN010000003">
    <property type="protein sequence ID" value="GAA1745110.1"/>
    <property type="molecule type" value="Genomic_DNA"/>
</dbReference>